<dbReference type="InterPro" id="IPR013320">
    <property type="entry name" value="ConA-like_dom_sf"/>
</dbReference>
<feature type="disulfide bond" evidence="11">
    <location>
        <begin position="1564"/>
        <end position="1573"/>
    </location>
</feature>
<dbReference type="Gene3D" id="2.60.120.260">
    <property type="entry name" value="Galactose-binding domain-like"/>
    <property type="match status" value="1"/>
</dbReference>
<dbReference type="PROSITE" id="PS50027">
    <property type="entry name" value="EGF_LAM_2"/>
    <property type="match status" value="14"/>
</dbReference>
<feature type="coiled-coil region" evidence="12">
    <location>
        <begin position="2201"/>
        <end position="2302"/>
    </location>
</feature>
<dbReference type="FunFam" id="2.10.25.10:FF:000069">
    <property type="entry name" value="Laminin subunit alpha 1"/>
    <property type="match status" value="1"/>
</dbReference>
<feature type="domain" description="Laminin IV type A" evidence="16">
    <location>
        <begin position="1614"/>
        <end position="1805"/>
    </location>
</feature>
<feature type="domain" description="Laminin G" evidence="14">
    <location>
        <begin position="3511"/>
        <end position="3701"/>
    </location>
</feature>
<dbReference type="InterPro" id="IPR001791">
    <property type="entry name" value="Laminin_G"/>
</dbReference>
<feature type="disulfide bond" evidence="11">
    <location>
        <begin position="2014"/>
        <end position="2023"/>
    </location>
</feature>
<dbReference type="PROSITE" id="PS51117">
    <property type="entry name" value="LAMININ_NTER"/>
    <property type="match status" value="1"/>
</dbReference>
<evidence type="ECO:0000256" key="6">
    <source>
        <dbReference type="ARBA" id="ARBA00022869"/>
    </source>
</evidence>
<feature type="disulfide bond" evidence="11">
    <location>
        <begin position="568"/>
        <end position="577"/>
    </location>
</feature>
<feature type="domain" description="Laminin EGF-like" evidence="15">
    <location>
        <begin position="1405"/>
        <end position="1450"/>
    </location>
</feature>
<feature type="disulfide bond" evidence="11">
    <location>
        <begin position="592"/>
        <end position="604"/>
    </location>
</feature>
<dbReference type="InterPro" id="IPR002049">
    <property type="entry name" value="LE_dom"/>
</dbReference>
<keyword evidence="7 12" id="KW-0175">Coiled coil</keyword>
<evidence type="ECO:0000256" key="13">
    <source>
        <dbReference type="SAM" id="SignalP"/>
    </source>
</evidence>
<proteinExistence type="predicted"/>
<feature type="disulfide bond" evidence="11">
    <location>
        <begin position="1545"/>
        <end position="1562"/>
    </location>
</feature>
<feature type="domain" description="Laminin EGF-like" evidence="15">
    <location>
        <begin position="1543"/>
        <end position="1593"/>
    </location>
</feature>
<dbReference type="GO" id="GO:0005604">
    <property type="term" value="C:basement membrane"/>
    <property type="evidence" value="ECO:0007669"/>
    <property type="project" value="UniProtKB-SubCell"/>
</dbReference>
<keyword evidence="19" id="KW-1185">Reference proteome</keyword>
<feature type="disulfide bond" evidence="11">
    <location>
        <begin position="454"/>
        <end position="466"/>
    </location>
</feature>
<feature type="domain" description="Laminin N-terminal" evidence="17">
    <location>
        <begin position="26"/>
        <end position="277"/>
    </location>
</feature>
<dbReference type="SMART" id="SM00136">
    <property type="entry name" value="LamNT"/>
    <property type="match status" value="1"/>
</dbReference>
<evidence type="ECO:0000259" key="15">
    <source>
        <dbReference type="PROSITE" id="PS50027"/>
    </source>
</evidence>
<dbReference type="GO" id="GO:0009887">
    <property type="term" value="P:animal organ morphogenesis"/>
    <property type="evidence" value="ECO:0007669"/>
    <property type="project" value="TreeGrafter"/>
</dbReference>
<dbReference type="PRINTS" id="PR00011">
    <property type="entry name" value="EGFLAMININ"/>
</dbReference>
<feature type="disulfide bond" evidence="11">
    <location>
        <begin position="1405"/>
        <end position="1417"/>
    </location>
</feature>
<dbReference type="KEGG" id="vde:111246434"/>
<keyword evidence="6" id="KW-0084">Basement membrane</keyword>
<feature type="disulfide bond" evidence="11">
    <location>
        <begin position="2089"/>
        <end position="2101"/>
    </location>
</feature>
<comment type="caution">
    <text evidence="11">Lacks conserved residue(s) required for the propagation of feature annotation.</text>
</comment>
<dbReference type="FunFam" id="2.10.25.10:FF:000051">
    <property type="entry name" value="Laminin subunit alpha 4"/>
    <property type="match status" value="1"/>
</dbReference>
<feature type="disulfide bond" evidence="11">
    <location>
        <begin position="522"/>
        <end position="531"/>
    </location>
</feature>
<name>A0A7M7JGD7_VARDE</name>
<dbReference type="PANTHER" id="PTHR10574">
    <property type="entry name" value="NETRIN/LAMININ-RELATED"/>
    <property type="match status" value="1"/>
</dbReference>
<feature type="domain" description="Laminin EGF-like" evidence="15">
    <location>
        <begin position="500"/>
        <end position="546"/>
    </location>
</feature>
<dbReference type="Pfam" id="PF00054">
    <property type="entry name" value="Laminin_G_1"/>
    <property type="match status" value="2"/>
</dbReference>
<evidence type="ECO:0000256" key="3">
    <source>
        <dbReference type="ARBA" id="ARBA00022530"/>
    </source>
</evidence>
<dbReference type="SUPFAM" id="SSF57196">
    <property type="entry name" value="EGF/Laminin"/>
    <property type="match status" value="12"/>
</dbReference>
<feature type="domain" description="Laminin EGF-like" evidence="15">
    <location>
        <begin position="1834"/>
        <end position="1883"/>
    </location>
</feature>
<dbReference type="PROSITE" id="PS50025">
    <property type="entry name" value="LAM_G_DOMAIN"/>
    <property type="match status" value="5"/>
</dbReference>
<evidence type="ECO:0000313" key="18">
    <source>
        <dbReference type="EnsemblMetazoa" id="XP_022651744"/>
    </source>
</evidence>
<dbReference type="CDD" id="cd00055">
    <property type="entry name" value="EGF_Lam"/>
    <property type="match status" value="22"/>
</dbReference>
<feature type="disulfide bond" evidence="11">
    <location>
        <begin position="712"/>
        <end position="721"/>
    </location>
</feature>
<dbReference type="SMART" id="SM00180">
    <property type="entry name" value="EGF_Lam"/>
    <property type="match status" value="22"/>
</dbReference>
<evidence type="ECO:0000256" key="8">
    <source>
        <dbReference type="ARBA" id="ARBA00023157"/>
    </source>
</evidence>
<evidence type="ECO:0000256" key="11">
    <source>
        <dbReference type="PROSITE-ProRule" id="PRU00460"/>
    </source>
</evidence>
<dbReference type="PROSITE" id="PS51115">
    <property type="entry name" value="LAMININ_IVA"/>
    <property type="match status" value="1"/>
</dbReference>
<dbReference type="SMART" id="SM00281">
    <property type="entry name" value="LamB"/>
    <property type="match status" value="1"/>
</dbReference>
<feature type="chain" id="PRO_5029699396" description="Laminin subunit alpha" evidence="13">
    <location>
        <begin position="24"/>
        <end position="3704"/>
    </location>
</feature>
<evidence type="ECO:0000256" key="9">
    <source>
        <dbReference type="ARBA" id="ARBA00023180"/>
    </source>
</evidence>
<feature type="domain" description="Laminin EGF-like" evidence="15">
    <location>
        <begin position="688"/>
        <end position="740"/>
    </location>
</feature>
<feature type="disulfide bond" evidence="11">
    <location>
        <begin position="549"/>
        <end position="566"/>
    </location>
</feature>
<feature type="disulfide bond" evidence="11">
    <location>
        <begin position="1912"/>
        <end position="1921"/>
    </location>
</feature>
<feature type="domain" description="Laminin EGF-like" evidence="15">
    <location>
        <begin position="592"/>
        <end position="644"/>
    </location>
</feature>
<feature type="disulfide bond" evidence="11">
    <location>
        <begin position="456"/>
        <end position="473"/>
    </location>
</feature>
<dbReference type="FunFam" id="2.10.25.10:FF:000188">
    <property type="entry name" value="Laminin subunit gamma 2"/>
    <property type="match status" value="1"/>
</dbReference>
<dbReference type="CDD" id="cd00110">
    <property type="entry name" value="LamG"/>
    <property type="match status" value="5"/>
</dbReference>
<feature type="disulfide bond" evidence="11">
    <location>
        <begin position="1518"/>
        <end position="1527"/>
    </location>
</feature>
<keyword evidence="4 13" id="KW-0732">Signal</keyword>
<dbReference type="PROSITE" id="PS00022">
    <property type="entry name" value="EGF_1"/>
    <property type="match status" value="2"/>
</dbReference>
<dbReference type="Pfam" id="PF00052">
    <property type="entry name" value="Laminin_B"/>
    <property type="match status" value="1"/>
</dbReference>
<dbReference type="Proteomes" id="UP000594260">
    <property type="component" value="Unplaced"/>
</dbReference>
<feature type="disulfide bond" evidence="11">
    <location>
        <begin position="1426"/>
        <end position="1435"/>
    </location>
</feature>
<evidence type="ECO:0000256" key="4">
    <source>
        <dbReference type="ARBA" id="ARBA00022729"/>
    </source>
</evidence>
<feature type="disulfide bond" evidence="11">
    <location>
        <begin position="2091"/>
        <end position="2108"/>
    </location>
</feature>
<dbReference type="InterPro" id="IPR008211">
    <property type="entry name" value="Laminin_N"/>
</dbReference>
<keyword evidence="2" id="KW-0964">Secreted</keyword>
<feature type="disulfide bond" evidence="11">
    <location>
        <begin position="1468"/>
        <end position="1477"/>
    </location>
</feature>
<evidence type="ECO:0000259" key="17">
    <source>
        <dbReference type="PROSITE" id="PS51117"/>
    </source>
</evidence>
<dbReference type="FunFam" id="2.10.25.10:FF:000090">
    <property type="entry name" value="laminin subunit alpha"/>
    <property type="match status" value="2"/>
</dbReference>
<feature type="disulfide bond" evidence="11">
    <location>
        <begin position="1853"/>
        <end position="1862"/>
    </location>
</feature>
<dbReference type="PROSITE" id="PS01248">
    <property type="entry name" value="EGF_LAM_1"/>
    <property type="match status" value="7"/>
</dbReference>
<feature type="domain" description="Laminin EGF-like" evidence="15">
    <location>
        <begin position="1451"/>
        <end position="1494"/>
    </location>
</feature>
<accession>A0A7M7JGD7</accession>
<keyword evidence="9" id="KW-0325">Glycoprotein</keyword>
<dbReference type="FunFam" id="2.10.25.10:FF:000082">
    <property type="entry name" value="Laminin subunit alpha 1"/>
    <property type="match status" value="2"/>
</dbReference>
<dbReference type="FunFam" id="2.10.25.10:FF:000388">
    <property type="entry name" value="Laminin subunit alpha"/>
    <property type="match status" value="1"/>
</dbReference>
<evidence type="ECO:0000256" key="5">
    <source>
        <dbReference type="ARBA" id="ARBA00022737"/>
    </source>
</evidence>
<evidence type="ECO:0000256" key="10">
    <source>
        <dbReference type="ARBA" id="ARBA00023292"/>
    </source>
</evidence>
<dbReference type="Gene3D" id="2.170.300.10">
    <property type="entry name" value="Tie2 ligand-binding domain superfamily"/>
    <property type="match status" value="2"/>
</dbReference>
<dbReference type="FunCoup" id="A0A7M7JGD7">
    <property type="interactions" value="53"/>
</dbReference>
<dbReference type="OrthoDB" id="10011303at2759"/>
<sequence>MELNAPLVLFCVLCSVNVGGAEAQLNGSALSPNLLNLAEGRNIWASATCGDGNEKEEYCILGETNVGQDYIAGQVVQGQLCDYCDMRDSRKSHIARYVIENNNKYWQSPPLSRSGRYNEVNLTIDLGQDFHVAYVFIVMGISPRPGVWALERSVDHGKTFTPWQYFASDENECKHFFGQNVSFTITSDDSVICETKYSSILPFQHGEIPIEILTGRPSYNNFSSSESLQEWSRATNIRLRLMRTKTLLADVLSVNQKDPTVTRRYFYSIRHIEVGGRCVCNGHASHCSPTYEGKLRCRCQHNTDGDQCEKCEGLYNQKLWQPASIDNRNECEKCNCHEHAHSCEYNATVEKLGLSLDIDGQKRGGGVCIDCLHHTAGINCEKCEPKYYRQIHKELTDTDVCTRCPCDFTGDDAKRYSGECEDETARCTCDEKYREPDCDDCADGYYGFPNCIPCDCFRNGTKGGLCHNNGRECPCEVNFGGEHCKECSRGFFNHPECQACECNPRHSLTPEVCDAVSGKCQCSNGFGGRQCDRCEVGHFAYPECQSCDCHPSGVTEGVCDPVSGKCFCKPGFTGDHCDRCADGFFGPDCHPCKCDPDGSVREVCSDKGRCKCRLGRTGDKCDKCAAGYFTKYDNKTCLACGCDRYGADGESCDAEGRCFCKPNFRSGDNFKCNVCAPGHYKYPFCEACNCNPLGTSSDHQGCQTGGDTLCVCKERVEGRRCDTCKPLFYNLRATSEACENCFCEESGTHSAIQACEPHKGQCPCKSNRDGRACAHCVAGTFKRSADNIFGCEDCECNPSGSIKDQCDERTGCRCRNLIGGAKCDKPTKLSYVPTFHQFIYEVEAFRTPKRPEVRQGSNETEFPGFSGMGYAIFNELQTAIIIDVEIKKNSMHQVVLRYTNPADVPQEMLFTLTPGSDEVPSKQYKAKLPPAKTPTFIKLPAFKDFEGDILPGPWTIQMESMNVAVDYLVTLPQEYISAAALKEEIKRPCKLGEDRPCRKMAYPPLPRAVETFVGIQDSAGVTLPKEIDNVVEKAAVLSPVKPLDLQLNGFEPSSMFFIEYSSKKRQVDEFRQTEPNGVLPVARAEVIFELAKNSYKAQLVLPYCRYSFLCRQVVIDPEGRVFESPDLWGERSQSRVRLSLENAPLDEEVYIYKIAAVPRSVYGHHLLNISTVCIRDEDFCHGLKYNNLGKKVYFAQTGDYMAIDPRIEDKSLRLVELSPSRQSVIIDGEVTPDDGRESNSNILIHYYQPDFGDFEADVNIENEGVSRNGKVRFAHCPSTTGCRTRVYVDKPNEPLSMHLSGVYSIEIKLPVRREDDDMLLAKHLNKDYDEASLGPYGKTWLDYVVTSTSLSSKDLRPLPYDQSRKFLDRCITDPSYHVDPENMSDYCKDGLFRLTTSFNNGALRCRCNTEGSNGFSCKAYGGQCSCKPNVIGRQCTECKAGYYGFPNCKKCQCPPNAVCNKVTGECSCPPHVVGDNCDRCKPLYFDYSPQGCAFCGCSVSGVKRGNLQCDLVTGDCDCRANINGRKCDHCQDGYYGYPHCKFCNCYQGGVRKGACDKDTAECKCKEKVGGRFCDTCLSGYYFLDEANPVGCTKCFCSSKTSTCDSAPLRRINITDHDGWYRVTVHMESLEVIPGSEEELEASTDQSAVVITQLSDDPPQEGEVVYIQAPESFLFNRLTSYGGKLTVTISTQLQGDEEIAEQQPDVLLVGADETFIHVIDSENTLLSNQIHYSVVLKESSFVTEMGKFRTIDRAQFMQQLTYVKAILVRVAYFKDIDNVAISVTMDDAESADDIDEVEDRVYAVEECQCPSGYAGLSCEQCASGYFRSGTQCKPCNCHDHTQECDPDTGRCLNCEHNTEGDHCENCKAGFYRDPRHPKPYDCRTCPCPVATPENNFAISCELSGDPGTIHCVCPDGYSGNRCDLCDTGYWGDPTKPNEKCRRCECNGNADLSVEENCDKVNGTCLNCKNNAAGKNCEICEAWYWGDAVDRKDCADCGCDRRGAEKCDASTGKCICKQNVVGPYCDQCARDHWGIADGQGCLPCNCGRGANSTNCNLEDGKCNCKPGVSGNQCDQCAKGYWNLTENGCQPCNCDISHAKGMSCDTHTGDCVCLPGVTGKRCDKCPDRQKFVENEGCLVCDVCHHQLLDSTEELFSLMYVLEAETDDINSALLNNRAFVHFTNELLMSRNEMNHIRNVTAGSQLSKTEQELAEREDSLRDMSNRLDRLYKDWQDIYNDLQPETRTADELQALHDRIKEMTRRMNEYKQLLENRIANDIPIRESQAAIYKNEAEDIARRMQTLRLDSNTEATVANTLPQELEDYDLRPYIEQIDKVKSISASMAEMREVHSKILDISKRADHDVSEVKKIISTLKEENKIKSLIEDTQVRRNTTADTLKKFEDATKEANKAIEGITQTIQPDLIDLAKQLPGKQNELRIAQEKLMVLKPPLAMQVDEAIRHEQELRKAVEQARHTFHTGMDNSARYLEAANRFKDMSETVVNSEKALQMGGEGLDKLQTQDIEKSATGALNVSKNVKMDADKGISDIEDLRKSLRNAFAKLTDAELIHRERQDMLRTFNGTLDTPATPDFKELPEITRKATQAFNTTQKFNDLLKNGTGEAGSLVSALKAIKDADRYLAETEGLLKNDDLARKLNNIEAQINSFNRTHSKISANLVKLREKILVTRGIADSIPIGVELSGRPDTRIKYIKPSALHDIKAWMDISMFVNTSAPDGALLYIGPDVGNGVRRKRQADAATNRVSENKIGEYILVKLENYQVCVDIALDNSKVQKFKNQRPLIPYKVHMIKIERTGTKIEISVHDGADDEQFTETSKITGSSFVLAIEPSDPIYIGQAPGEVGTVGFRGQISNVVINNVRIGQWEYRKRTGYKPNGSIPQPTKNSFRSLQTPVDQAFRHFHNGYLMLNKTYLHRFTNEMDIKIVIKTHTPEGLLFMHHNQALQRYVVLQIRNGRPELVFELGDYTKGNFSVNQIVNTGNETKISLIVNREIIRMQVDAAGTSATNHYTISQKANERREMKILDNISRIFYIGGMPLSEQPIYEGVVTTSYEGCITGLEISHQSVSLSEYISSLGTTEGCRQKVVRKLSLGADTGDQHKYLRLNRFDDVFSTATISFRFKTKEKNGLIFFGRQGDPIDTSLTIALSDGSLVIFTKPGGAFVSGLMLNLADGRWHYAVIQLKPNRVNAVIDDQAPSTQVWSRAEWKVNAPFFFGGLSDEVAAKVHLGSKYVQAQFSGCIADFTIDDHVVNFDDGQRFGVTLSSCNAVTFDELRETGDDDKKDQDFQCKLKYGPSLPYDHLFNNSEAAYRYGALPHTRGESPVDSRGKIRNETVVDLEFRVGQYFSDGTLFLASTATPRGHFDYVLIYLTNGTIKAAFDLRTGAVVAEIPNRLYNDGKYHKLKLERRRWNAALIIDDQRSADVQDKEKSEHLDEVNTLFVGGMREEHVTLFSRKFPLDRNAFTSFPGCIKNVIVNGERVVFAESLNRVLPCLPSQYVEDGAYFGYRKGKRSWLSLNEQIISGSSRISMTIKSRRHSSILFFSAHTKEDNHLALFLVNGTVLLQTKHEGKINKVNFVGQSICDGDWHRITISLQGLVIGVSVDDQAYNALPISDWSTLPNVLTNGPIYIGGLPKGVRDMSLVTTSSYGGCIKDLRIDMPENDDSVNTISGLPPRMNLAQAAKDIKGEVSLSTCYRT</sequence>
<feature type="domain" description="Laminin EGF-like" evidence="15">
    <location>
        <begin position="1995"/>
        <end position="2041"/>
    </location>
</feature>
<feature type="signal peptide" evidence="13">
    <location>
        <begin position="1"/>
        <end position="23"/>
    </location>
</feature>
<feature type="disulfide bond" evidence="11">
    <location>
        <begin position="2110"/>
        <end position="2119"/>
    </location>
</feature>
<evidence type="ECO:0000256" key="2">
    <source>
        <dbReference type="ARBA" id="ARBA00022525"/>
    </source>
</evidence>
<dbReference type="Pfam" id="PF02210">
    <property type="entry name" value="Laminin_G_2"/>
    <property type="match status" value="3"/>
</dbReference>
<evidence type="ECO:0000259" key="16">
    <source>
        <dbReference type="PROSITE" id="PS51115"/>
    </source>
</evidence>
<dbReference type="GO" id="GO:0007155">
    <property type="term" value="P:cell adhesion"/>
    <property type="evidence" value="ECO:0007669"/>
    <property type="project" value="UniProtKB-ARBA"/>
</dbReference>
<dbReference type="FunFam" id="2.10.25.10:FF:000011">
    <property type="entry name" value="Cadherin EGF LAG seven-pass G-type receptor"/>
    <property type="match status" value="1"/>
</dbReference>
<feature type="domain" description="Laminin G" evidence="14">
    <location>
        <begin position="2906"/>
        <end position="3091"/>
    </location>
</feature>
<dbReference type="RefSeq" id="XP_022651744.1">
    <property type="nucleotide sequence ID" value="XM_022796009.1"/>
</dbReference>
<feature type="disulfide bond" evidence="11">
    <location>
        <begin position="475"/>
        <end position="484"/>
    </location>
</feature>
<dbReference type="GeneID" id="111246434"/>
<feature type="disulfide bond" evidence="11">
    <location>
        <begin position="547"/>
        <end position="559"/>
    </location>
</feature>
<feature type="domain" description="Laminin G" evidence="14">
    <location>
        <begin position="3101"/>
        <end position="3274"/>
    </location>
</feature>
<dbReference type="SUPFAM" id="SSF49899">
    <property type="entry name" value="Concanavalin A-like lectins/glucanases"/>
    <property type="match status" value="5"/>
</dbReference>
<dbReference type="EnsemblMetazoa" id="XM_022796009">
    <property type="protein sequence ID" value="XP_022651744"/>
    <property type="gene ID" value="LOC111246434"/>
</dbReference>
<dbReference type="SMART" id="SM00282">
    <property type="entry name" value="LamG"/>
    <property type="match status" value="5"/>
</dbReference>
<dbReference type="GO" id="GO:0009888">
    <property type="term" value="P:tissue development"/>
    <property type="evidence" value="ECO:0007669"/>
    <property type="project" value="TreeGrafter"/>
</dbReference>
<evidence type="ECO:0008006" key="20">
    <source>
        <dbReference type="Google" id="ProtNLM"/>
    </source>
</evidence>
<feature type="domain" description="Laminin EGF-like" evidence="15">
    <location>
        <begin position="2042"/>
        <end position="2088"/>
    </location>
</feature>
<dbReference type="Gene3D" id="2.60.120.200">
    <property type="match status" value="5"/>
</dbReference>
<keyword evidence="8 11" id="KW-1015">Disulfide bond</keyword>
<dbReference type="Gene3D" id="2.10.25.10">
    <property type="entry name" value="Laminin"/>
    <property type="match status" value="16"/>
</dbReference>
<dbReference type="FunFam" id="2.10.25.10:FF:000135">
    <property type="entry name" value="Laminin subunit beta 4"/>
    <property type="match status" value="1"/>
</dbReference>
<keyword evidence="10 11" id="KW-0424">Laminin EGF-like domain</keyword>
<dbReference type="CTD" id="38723"/>
<reference evidence="18" key="1">
    <citation type="submission" date="2021-01" db="UniProtKB">
        <authorList>
            <consortium name="EnsemblMetazoa"/>
        </authorList>
    </citation>
    <scope>IDENTIFICATION</scope>
</reference>
<dbReference type="InterPro" id="IPR000034">
    <property type="entry name" value="Laminin_IV"/>
</dbReference>
<dbReference type="PANTHER" id="PTHR10574:SF406">
    <property type="entry name" value="LAMININ SUBUNIT ALPHA 5"/>
    <property type="match status" value="1"/>
</dbReference>
<evidence type="ECO:0000256" key="12">
    <source>
        <dbReference type="SAM" id="Coils"/>
    </source>
</evidence>
<feature type="domain" description="Laminin EGF-like" evidence="15">
    <location>
        <begin position="547"/>
        <end position="591"/>
    </location>
</feature>
<comment type="subcellular location">
    <subcellularLocation>
        <location evidence="1">Secreted</location>
        <location evidence="1">Extracellular space</location>
        <location evidence="1">Extracellular matrix</location>
        <location evidence="1">Basement membrane</location>
    </subcellularLocation>
</comment>
<feature type="disulfide bond" evidence="11">
    <location>
        <begin position="1543"/>
        <end position="1555"/>
    </location>
</feature>
<dbReference type="FunFam" id="2.60.120.260:FF:000092">
    <property type="entry name" value="Laminin subunit alpha-3"/>
    <property type="match status" value="1"/>
</dbReference>
<organism evidence="18 19">
    <name type="scientific">Varroa destructor</name>
    <name type="common">Honeybee mite</name>
    <dbReference type="NCBI Taxonomy" id="109461"/>
    <lineage>
        <taxon>Eukaryota</taxon>
        <taxon>Metazoa</taxon>
        <taxon>Ecdysozoa</taxon>
        <taxon>Arthropoda</taxon>
        <taxon>Chelicerata</taxon>
        <taxon>Arachnida</taxon>
        <taxon>Acari</taxon>
        <taxon>Parasitiformes</taxon>
        <taxon>Mesostigmata</taxon>
        <taxon>Gamasina</taxon>
        <taxon>Dermanyssoidea</taxon>
        <taxon>Varroidae</taxon>
        <taxon>Varroa</taxon>
    </lineage>
</organism>
<feature type="disulfide bond" evidence="11">
    <location>
        <begin position="2062"/>
        <end position="2071"/>
    </location>
</feature>
<feature type="disulfide bond" evidence="11">
    <location>
        <begin position="612"/>
        <end position="621"/>
    </location>
</feature>
<feature type="domain" description="Laminin G" evidence="14">
    <location>
        <begin position="3310"/>
        <end position="3500"/>
    </location>
</feature>
<evidence type="ECO:0000313" key="19">
    <source>
        <dbReference type="Proteomes" id="UP000594260"/>
    </source>
</evidence>
<protein>
    <recommendedName>
        <fullName evidence="20">Laminin subunit alpha</fullName>
    </recommendedName>
</protein>
<keyword evidence="3" id="KW-0272">Extracellular matrix</keyword>
<dbReference type="InterPro" id="IPR000742">
    <property type="entry name" value="EGF"/>
</dbReference>
<dbReference type="Pfam" id="PF00053">
    <property type="entry name" value="EGF_laminin"/>
    <property type="match status" value="21"/>
</dbReference>
<keyword evidence="5" id="KW-0677">Repeat</keyword>
<feature type="domain" description="Laminin EGF-like" evidence="15">
    <location>
        <begin position="1884"/>
        <end position="1941"/>
    </location>
</feature>
<feature type="domain" description="Laminin EGF-like" evidence="15">
    <location>
        <begin position="1495"/>
        <end position="1542"/>
    </location>
</feature>
<dbReference type="OMA" id="ISHCAAH"/>
<dbReference type="SMART" id="SM00181">
    <property type="entry name" value="EGF"/>
    <property type="match status" value="14"/>
</dbReference>
<feature type="disulfide bond" evidence="11">
    <location>
        <begin position="724"/>
        <end position="738"/>
    </location>
</feature>
<feature type="domain" description="Laminin EGF-like" evidence="15">
    <location>
        <begin position="454"/>
        <end position="499"/>
    </location>
</feature>
<evidence type="ECO:0000256" key="1">
    <source>
        <dbReference type="ARBA" id="ARBA00004302"/>
    </source>
</evidence>
<feature type="disulfide bond" evidence="11">
    <location>
        <begin position="1407"/>
        <end position="1424"/>
    </location>
</feature>
<dbReference type="InterPro" id="IPR050440">
    <property type="entry name" value="Laminin/Netrin_ECM"/>
</dbReference>
<dbReference type="GO" id="GO:0048468">
    <property type="term" value="P:cell development"/>
    <property type="evidence" value="ECO:0007669"/>
    <property type="project" value="UniProtKB-ARBA"/>
</dbReference>
<feature type="domain" description="Laminin G" evidence="14">
    <location>
        <begin position="2691"/>
        <end position="2889"/>
    </location>
</feature>
<feature type="domain" description="Laminin EGF-like" evidence="15">
    <location>
        <begin position="2089"/>
        <end position="2136"/>
    </location>
</feature>
<dbReference type="InParanoid" id="A0A7M7JGD7"/>
<evidence type="ECO:0000259" key="14">
    <source>
        <dbReference type="PROSITE" id="PS50025"/>
    </source>
</evidence>
<evidence type="ECO:0000256" key="7">
    <source>
        <dbReference type="ARBA" id="ARBA00023054"/>
    </source>
</evidence>
<dbReference type="Pfam" id="PF00055">
    <property type="entry name" value="Laminin_N"/>
    <property type="match status" value="1"/>
</dbReference>